<dbReference type="Proteomes" id="UP000193622">
    <property type="component" value="Unassembled WGS sequence"/>
</dbReference>
<dbReference type="GO" id="GO:0016485">
    <property type="term" value="P:protein processing"/>
    <property type="evidence" value="ECO:0007669"/>
    <property type="project" value="TreeGrafter"/>
</dbReference>
<dbReference type="AlphaFoldDB" id="A0A1X1WUD1"/>
<sequence length="151" mass="15423">MSALVIGVGNDFRRDDGIGPAVAAEIARRGLLGVEVQTAAGDPIELLDAWDGVALCVIVDAAVGDGVEPGRIRRWSPGDWRADAAVSSHTLDVPATYALGEALGRLPRKLLVVTVDAADVGHGIGLSPALADAVPAVTSAVLAEIERSAAR</sequence>
<comment type="caution">
    <text evidence="5">The sequence shown here is derived from an EMBL/GenBank/DDBJ whole genome shotgun (WGS) entry which is preliminary data.</text>
</comment>
<dbReference type="SUPFAM" id="SSF53163">
    <property type="entry name" value="HybD-like"/>
    <property type="match status" value="1"/>
</dbReference>
<reference evidence="5 6" key="1">
    <citation type="submission" date="2016-01" db="EMBL/GenBank/DDBJ databases">
        <title>The new phylogeny of the genus Mycobacterium.</title>
        <authorList>
            <person name="Tarcisio F."/>
            <person name="Conor M."/>
            <person name="Antonella G."/>
            <person name="Elisabetta G."/>
            <person name="Giulia F.S."/>
            <person name="Sara T."/>
            <person name="Anna F."/>
            <person name="Clotilde B."/>
            <person name="Roberto B."/>
            <person name="Veronica D.S."/>
            <person name="Fabio R."/>
            <person name="Monica P."/>
            <person name="Olivier J."/>
            <person name="Enrico T."/>
            <person name="Nicola S."/>
        </authorList>
    </citation>
    <scope>NUCLEOTIDE SEQUENCE [LARGE SCALE GENOMIC DNA]</scope>
    <source>
        <strain evidence="5 6">DSM 45541</strain>
    </source>
</reference>
<evidence type="ECO:0000256" key="1">
    <source>
        <dbReference type="ARBA" id="ARBA00006814"/>
    </source>
</evidence>
<name>A0A1X1WUD1_MYCIR</name>
<evidence type="ECO:0000256" key="4">
    <source>
        <dbReference type="ARBA" id="ARBA00022801"/>
    </source>
</evidence>
<dbReference type="PANTHER" id="PTHR30302">
    <property type="entry name" value="HYDROGENASE 1 MATURATION PROTEASE"/>
    <property type="match status" value="1"/>
</dbReference>
<gene>
    <name evidence="5" type="ORF">AWC12_07810</name>
</gene>
<dbReference type="RefSeq" id="WP_085173206.1">
    <property type="nucleotide sequence ID" value="NZ_LQPC01000021.1"/>
</dbReference>
<proteinExistence type="inferred from homology"/>
<evidence type="ECO:0000256" key="3">
    <source>
        <dbReference type="ARBA" id="ARBA00022750"/>
    </source>
</evidence>
<dbReference type="EMBL" id="LQPC01000021">
    <property type="protein sequence ID" value="ORV90184.1"/>
    <property type="molecule type" value="Genomic_DNA"/>
</dbReference>
<evidence type="ECO:0000256" key="2">
    <source>
        <dbReference type="ARBA" id="ARBA00022670"/>
    </source>
</evidence>
<keyword evidence="2" id="KW-0645">Protease</keyword>
<keyword evidence="4" id="KW-0378">Hydrolase</keyword>
<dbReference type="InterPro" id="IPR023430">
    <property type="entry name" value="Pept_HybD-like_dom_sf"/>
</dbReference>
<organism evidence="5 6">
    <name type="scientific">Mycolicibacterium iranicum</name>
    <name type="common">Mycobacterium iranicum</name>
    <dbReference type="NCBI Taxonomy" id="912594"/>
    <lineage>
        <taxon>Bacteria</taxon>
        <taxon>Bacillati</taxon>
        <taxon>Actinomycetota</taxon>
        <taxon>Actinomycetes</taxon>
        <taxon>Mycobacteriales</taxon>
        <taxon>Mycobacteriaceae</taxon>
        <taxon>Mycolicibacterium</taxon>
    </lineage>
</organism>
<keyword evidence="3" id="KW-0064">Aspartyl protease</keyword>
<dbReference type="PANTHER" id="PTHR30302:SF1">
    <property type="entry name" value="HYDROGENASE 2 MATURATION PROTEASE"/>
    <property type="match status" value="1"/>
</dbReference>
<comment type="similarity">
    <text evidence="1">Belongs to the peptidase A31 family.</text>
</comment>
<evidence type="ECO:0000313" key="6">
    <source>
        <dbReference type="Proteomes" id="UP000193622"/>
    </source>
</evidence>
<evidence type="ECO:0000313" key="5">
    <source>
        <dbReference type="EMBL" id="ORV90184.1"/>
    </source>
</evidence>
<dbReference type="CDD" id="cd00518">
    <property type="entry name" value="H2MP"/>
    <property type="match status" value="1"/>
</dbReference>
<dbReference type="Gene3D" id="3.40.50.1450">
    <property type="entry name" value="HybD-like"/>
    <property type="match status" value="1"/>
</dbReference>
<dbReference type="Pfam" id="PF01750">
    <property type="entry name" value="HycI"/>
    <property type="match status" value="1"/>
</dbReference>
<protein>
    <submittedName>
        <fullName evidence="5">Peptidase M52</fullName>
    </submittedName>
</protein>
<dbReference type="NCBIfam" id="TIGR00072">
    <property type="entry name" value="hydrog_prot"/>
    <property type="match status" value="1"/>
</dbReference>
<dbReference type="GO" id="GO:0004190">
    <property type="term" value="F:aspartic-type endopeptidase activity"/>
    <property type="evidence" value="ECO:0007669"/>
    <property type="project" value="UniProtKB-KW"/>
</dbReference>
<dbReference type="GO" id="GO:0008047">
    <property type="term" value="F:enzyme activator activity"/>
    <property type="evidence" value="ECO:0007669"/>
    <property type="project" value="InterPro"/>
</dbReference>
<dbReference type="InterPro" id="IPR000671">
    <property type="entry name" value="Peptidase_A31"/>
</dbReference>
<accession>A0A1X1WUD1</accession>